<proteinExistence type="inferred from homology"/>
<dbReference type="Pfam" id="PF16912">
    <property type="entry name" value="Glu_dehyd_C"/>
    <property type="match status" value="1"/>
</dbReference>
<dbReference type="Gene3D" id="3.90.180.10">
    <property type="entry name" value="Medium-chain alcohol dehydrogenases, catalytic domain"/>
    <property type="match status" value="1"/>
</dbReference>
<comment type="cofactor">
    <cofactor evidence="1">
        <name>Zn(2+)</name>
        <dbReference type="ChEBI" id="CHEBI:29105"/>
    </cofactor>
</comment>
<dbReference type="SUPFAM" id="SSF50129">
    <property type="entry name" value="GroES-like"/>
    <property type="match status" value="1"/>
</dbReference>
<evidence type="ECO:0000313" key="8">
    <source>
        <dbReference type="EMBL" id="QDZ18415.1"/>
    </source>
</evidence>
<dbReference type="InterPro" id="IPR031640">
    <property type="entry name" value="Glu_dehyd_C"/>
</dbReference>
<dbReference type="GO" id="GO:0016491">
    <property type="term" value="F:oxidoreductase activity"/>
    <property type="evidence" value="ECO:0007669"/>
    <property type="project" value="UniProtKB-KW"/>
</dbReference>
<dbReference type="STRING" id="1764295.A0A5B8MFI2"/>
<keyword evidence="5" id="KW-0560">Oxidoreductase</keyword>
<evidence type="ECO:0000259" key="7">
    <source>
        <dbReference type="Pfam" id="PF16912"/>
    </source>
</evidence>
<dbReference type="PANTHER" id="PTHR43350">
    <property type="entry name" value="NAD-DEPENDENT ALCOHOL DEHYDROGENASE"/>
    <property type="match status" value="1"/>
</dbReference>
<dbReference type="Gene3D" id="3.40.50.720">
    <property type="entry name" value="NAD(P)-binding Rossmann-like Domain"/>
    <property type="match status" value="1"/>
</dbReference>
<comment type="similarity">
    <text evidence="2">Belongs to the zinc-containing alcohol dehydrogenase family.</text>
</comment>
<evidence type="ECO:0000256" key="3">
    <source>
        <dbReference type="ARBA" id="ARBA00022723"/>
    </source>
</evidence>
<gene>
    <name evidence="8" type="ORF">A3770_01p09330</name>
</gene>
<dbReference type="InterPro" id="IPR013154">
    <property type="entry name" value="ADH-like_N"/>
</dbReference>
<evidence type="ECO:0000256" key="4">
    <source>
        <dbReference type="ARBA" id="ARBA00022833"/>
    </source>
</evidence>
<reference evidence="8 9" key="1">
    <citation type="submission" date="2018-07" db="EMBL/GenBank/DDBJ databases">
        <title>The complete nuclear genome of the prasinophyte Chloropicon primus (CCMP1205).</title>
        <authorList>
            <person name="Pombert J.-F."/>
            <person name="Otis C."/>
            <person name="Turmel M."/>
            <person name="Lemieux C."/>
        </authorList>
    </citation>
    <scope>NUCLEOTIDE SEQUENCE [LARGE SCALE GENOMIC DNA]</scope>
    <source>
        <strain evidence="8 9">CCMP1205</strain>
    </source>
</reference>
<dbReference type="Proteomes" id="UP000316726">
    <property type="component" value="Chromosome 1"/>
</dbReference>
<accession>A0A5B8MFI2</accession>
<sequence length="381" mass="40685">MRMMMKAAVARARREGGGGLELKVESVPRPVPDHAKDEALVKVTRAGVCNTDLEIMRGYMGFEGILGHEFVGVVEDAPPGRREEFLGKRVCADINVTCDDGGVCGVCCIKEEGHELVARRRRNHCPRRTVMGILGRSGCFAEYIVLPCRNLHVVDDNVSNEEACFSEPLAAALRIVEQQLASCADERVAVLGDGKLGLLIAAALVTSLRQQKRGMSGAGTKVFVFGRHRKKLQMLQTLSTGGGGVEVELVDTSTPEGQSTLTDAAASMDCVVEATGSPNGFDQACGLLHPLGTLVLKSTCAAGVEKGLNLAMIVIDELRVVGSRCGPTDLALKVLADQGPLGFKHTFPLGELVEAVYKLDDIQEAFEKAGERGSLKVVVEM</sequence>
<evidence type="ECO:0000256" key="1">
    <source>
        <dbReference type="ARBA" id="ARBA00001947"/>
    </source>
</evidence>
<protein>
    <submittedName>
        <fullName evidence="8">Alcohol dehydrogenase</fullName>
    </submittedName>
</protein>
<keyword evidence="4" id="KW-0862">Zinc</keyword>
<dbReference type="AlphaFoldDB" id="A0A5B8MFI2"/>
<dbReference type="Pfam" id="PF08240">
    <property type="entry name" value="ADH_N"/>
    <property type="match status" value="1"/>
</dbReference>
<keyword evidence="3" id="KW-0479">Metal-binding</keyword>
<evidence type="ECO:0000256" key="5">
    <source>
        <dbReference type="ARBA" id="ARBA00023002"/>
    </source>
</evidence>
<organism evidence="8 9">
    <name type="scientific">Chloropicon primus</name>
    <dbReference type="NCBI Taxonomy" id="1764295"/>
    <lineage>
        <taxon>Eukaryota</taxon>
        <taxon>Viridiplantae</taxon>
        <taxon>Chlorophyta</taxon>
        <taxon>Chloropicophyceae</taxon>
        <taxon>Chloropicales</taxon>
        <taxon>Chloropicaceae</taxon>
        <taxon>Chloropicon</taxon>
    </lineage>
</organism>
<dbReference type="PANTHER" id="PTHR43350:SF2">
    <property type="entry name" value="GROES-LIKE ZINC-BINDING ALCOHOL DEHYDROGENASE FAMILY PROTEIN"/>
    <property type="match status" value="1"/>
</dbReference>
<dbReference type="InterPro" id="IPR036291">
    <property type="entry name" value="NAD(P)-bd_dom_sf"/>
</dbReference>
<evidence type="ECO:0000313" key="9">
    <source>
        <dbReference type="Proteomes" id="UP000316726"/>
    </source>
</evidence>
<name>A0A5B8MFI2_9CHLO</name>
<dbReference type="InterPro" id="IPR011032">
    <property type="entry name" value="GroES-like_sf"/>
</dbReference>
<dbReference type="SUPFAM" id="SSF51735">
    <property type="entry name" value="NAD(P)-binding Rossmann-fold domains"/>
    <property type="match status" value="1"/>
</dbReference>
<evidence type="ECO:0000256" key="2">
    <source>
        <dbReference type="ARBA" id="ARBA00008072"/>
    </source>
</evidence>
<dbReference type="OrthoDB" id="256333at2759"/>
<feature type="domain" description="Glucose dehydrogenase C-terminal" evidence="7">
    <location>
        <begin position="182"/>
        <end position="381"/>
    </location>
</feature>
<feature type="domain" description="Alcohol dehydrogenase-like N-terminal" evidence="6">
    <location>
        <begin position="36"/>
        <end position="154"/>
    </location>
</feature>
<evidence type="ECO:0000259" key="6">
    <source>
        <dbReference type="Pfam" id="PF08240"/>
    </source>
</evidence>
<dbReference type="EMBL" id="CP031034">
    <property type="protein sequence ID" value="QDZ18415.1"/>
    <property type="molecule type" value="Genomic_DNA"/>
</dbReference>
<dbReference type="GO" id="GO:0046872">
    <property type="term" value="F:metal ion binding"/>
    <property type="evidence" value="ECO:0007669"/>
    <property type="project" value="UniProtKB-KW"/>
</dbReference>
<keyword evidence="9" id="KW-1185">Reference proteome</keyword>